<reference evidence="9 10" key="1">
    <citation type="journal article" date="2013" name="Curr. Biol.">
        <title>The Genome of the Foraminiferan Reticulomyxa filosa.</title>
        <authorList>
            <person name="Glockner G."/>
            <person name="Hulsmann N."/>
            <person name="Schleicher M."/>
            <person name="Noegel A.A."/>
            <person name="Eichinger L."/>
            <person name="Gallinger C."/>
            <person name="Pawlowski J."/>
            <person name="Sierra R."/>
            <person name="Euteneuer U."/>
            <person name="Pillet L."/>
            <person name="Moustafa A."/>
            <person name="Platzer M."/>
            <person name="Groth M."/>
            <person name="Szafranski K."/>
            <person name="Schliwa M."/>
        </authorList>
    </citation>
    <scope>NUCLEOTIDE SEQUENCE [LARGE SCALE GENOMIC DNA]</scope>
</reference>
<gene>
    <name evidence="9" type="ORF">RFI_26051</name>
</gene>
<proteinExistence type="predicted"/>
<organism evidence="9 10">
    <name type="scientific">Reticulomyxa filosa</name>
    <dbReference type="NCBI Taxonomy" id="46433"/>
    <lineage>
        <taxon>Eukaryota</taxon>
        <taxon>Sar</taxon>
        <taxon>Rhizaria</taxon>
        <taxon>Retaria</taxon>
        <taxon>Foraminifera</taxon>
        <taxon>Monothalamids</taxon>
        <taxon>Reticulomyxidae</taxon>
        <taxon>Reticulomyxa</taxon>
    </lineage>
</organism>
<keyword evidence="4" id="KW-0677">Repeat</keyword>
<dbReference type="AlphaFoldDB" id="X6ME60"/>
<accession>X6ME60</accession>
<comment type="caution">
    <text evidence="9">The sequence shown here is derived from an EMBL/GenBank/DDBJ whole genome shotgun (WGS) entry which is preliminary data.</text>
</comment>
<dbReference type="InterPro" id="IPR031127">
    <property type="entry name" value="E3_UB_ligase_RBR"/>
</dbReference>
<dbReference type="GO" id="GO:0008270">
    <property type="term" value="F:zinc ion binding"/>
    <property type="evidence" value="ECO:0007669"/>
    <property type="project" value="UniProtKB-KW"/>
</dbReference>
<protein>
    <recommendedName>
        <fullName evidence="8">RING-type domain-containing protein</fullName>
    </recommendedName>
</protein>
<dbReference type="CDD" id="cd17039">
    <property type="entry name" value="Ubl_ubiquitin_like"/>
    <property type="match status" value="1"/>
</dbReference>
<evidence type="ECO:0000256" key="1">
    <source>
        <dbReference type="ARBA" id="ARBA00004906"/>
    </source>
</evidence>
<evidence type="ECO:0000313" key="10">
    <source>
        <dbReference type="Proteomes" id="UP000023152"/>
    </source>
</evidence>
<dbReference type="EMBL" id="ASPP01022571">
    <property type="protein sequence ID" value="ETO11325.1"/>
    <property type="molecule type" value="Genomic_DNA"/>
</dbReference>
<keyword evidence="7" id="KW-0862">Zinc</keyword>
<dbReference type="InterPro" id="IPR017907">
    <property type="entry name" value="Znf_RING_CS"/>
</dbReference>
<dbReference type="PROSITE" id="PS51873">
    <property type="entry name" value="TRIAD"/>
    <property type="match status" value="1"/>
</dbReference>
<evidence type="ECO:0000256" key="4">
    <source>
        <dbReference type="ARBA" id="ARBA00022737"/>
    </source>
</evidence>
<dbReference type="SUPFAM" id="SSF57850">
    <property type="entry name" value="RING/U-box"/>
    <property type="match status" value="1"/>
</dbReference>
<dbReference type="InterPro" id="IPR044066">
    <property type="entry name" value="TRIAD_supradom"/>
</dbReference>
<dbReference type="GO" id="GO:0016567">
    <property type="term" value="P:protein ubiquitination"/>
    <property type="evidence" value="ECO:0007669"/>
    <property type="project" value="InterPro"/>
</dbReference>
<evidence type="ECO:0000256" key="2">
    <source>
        <dbReference type="ARBA" id="ARBA00022679"/>
    </source>
</evidence>
<dbReference type="SUPFAM" id="SSF54236">
    <property type="entry name" value="Ubiquitin-like"/>
    <property type="match status" value="1"/>
</dbReference>
<dbReference type="Gene3D" id="3.10.20.90">
    <property type="entry name" value="Phosphatidylinositol 3-kinase Catalytic Subunit, Chain A, domain 1"/>
    <property type="match status" value="1"/>
</dbReference>
<dbReference type="CDD" id="cd20335">
    <property type="entry name" value="BRcat_RBR"/>
    <property type="match status" value="1"/>
</dbReference>
<feature type="domain" description="RING-type" evidence="8">
    <location>
        <begin position="103"/>
        <end position="287"/>
    </location>
</feature>
<dbReference type="GO" id="GO:0004842">
    <property type="term" value="F:ubiquitin-protein transferase activity"/>
    <property type="evidence" value="ECO:0007669"/>
    <property type="project" value="InterPro"/>
</dbReference>
<comment type="pathway">
    <text evidence="1">Protein modification; protein ubiquitination.</text>
</comment>
<keyword evidence="3" id="KW-0479">Metal-binding</keyword>
<evidence type="ECO:0000256" key="7">
    <source>
        <dbReference type="ARBA" id="ARBA00022833"/>
    </source>
</evidence>
<keyword evidence="2" id="KW-0808">Transferase</keyword>
<sequence length="287" mass="32448">MNDQIQVFVKLDMNNRGTATITLKKNATVADLIAKIKDKEGADDVRLNFRGKPLVETDQRGRLILPKLNQKRELEPIRILFFLMDKKRLDWGICVCVCVWCFHKENCKIFVGAVDICENTGLFKAKFPCNHVVCPECLFTHFQKSIDVNGRTSIPCPYTCSQSLDIDAVFEVAGLTEDEKQHFEYQLGKNACGNSICPNGNCNMFVFDDGIKDNRVQCPKCKSGWFCKQCKQQWKTENNEQVCGNIECGSTAQWIEILTNCNSKTLDVVDGVTPVARLCPNCQRVLS</sequence>
<name>X6ME60_RETFI</name>
<evidence type="ECO:0000256" key="5">
    <source>
        <dbReference type="ARBA" id="ARBA00022771"/>
    </source>
</evidence>
<dbReference type="InterPro" id="IPR029071">
    <property type="entry name" value="Ubiquitin-like_domsf"/>
</dbReference>
<evidence type="ECO:0000259" key="8">
    <source>
        <dbReference type="PROSITE" id="PS51873"/>
    </source>
</evidence>
<keyword evidence="6" id="KW-0833">Ubl conjugation pathway</keyword>
<evidence type="ECO:0000313" key="9">
    <source>
        <dbReference type="EMBL" id="ETO11325.1"/>
    </source>
</evidence>
<evidence type="ECO:0000256" key="3">
    <source>
        <dbReference type="ARBA" id="ARBA00022723"/>
    </source>
</evidence>
<dbReference type="PROSITE" id="PS00518">
    <property type="entry name" value="ZF_RING_1"/>
    <property type="match status" value="1"/>
</dbReference>
<keyword evidence="5" id="KW-0863">Zinc-finger</keyword>
<evidence type="ECO:0000256" key="6">
    <source>
        <dbReference type="ARBA" id="ARBA00022786"/>
    </source>
</evidence>
<dbReference type="PANTHER" id="PTHR11685">
    <property type="entry name" value="RBR FAMILY RING FINGER AND IBR DOMAIN-CONTAINING"/>
    <property type="match status" value="1"/>
</dbReference>
<dbReference type="Proteomes" id="UP000023152">
    <property type="component" value="Unassembled WGS sequence"/>
</dbReference>
<keyword evidence="10" id="KW-1185">Reference proteome</keyword>